<sequence>MQKVNEIFVFLSPKQLTTLDNKTLREKANTLANLYRDDLDKDELSVEIESFKYTV</sequence>
<feature type="non-terminal residue" evidence="1">
    <location>
        <position position="55"/>
    </location>
</feature>
<comment type="caution">
    <text evidence="1">The sequence shown here is derived from an EMBL/GenBank/DDBJ whole genome shotgun (WGS) entry which is preliminary data.</text>
</comment>
<accession>A0A4Y2UQQ3</accession>
<reference evidence="1 2" key="1">
    <citation type="journal article" date="2019" name="Sci. Rep.">
        <title>Orb-weaving spider Araneus ventricosus genome elucidates the spidroin gene catalogue.</title>
        <authorList>
            <person name="Kono N."/>
            <person name="Nakamura H."/>
            <person name="Ohtoshi R."/>
            <person name="Moran D.A.P."/>
            <person name="Shinohara A."/>
            <person name="Yoshida Y."/>
            <person name="Fujiwara M."/>
            <person name="Mori M."/>
            <person name="Tomita M."/>
            <person name="Arakawa K."/>
        </authorList>
    </citation>
    <scope>NUCLEOTIDE SEQUENCE [LARGE SCALE GENOMIC DNA]</scope>
</reference>
<organism evidence="1 2">
    <name type="scientific">Araneus ventricosus</name>
    <name type="common">Orbweaver spider</name>
    <name type="synonym">Epeira ventricosa</name>
    <dbReference type="NCBI Taxonomy" id="182803"/>
    <lineage>
        <taxon>Eukaryota</taxon>
        <taxon>Metazoa</taxon>
        <taxon>Ecdysozoa</taxon>
        <taxon>Arthropoda</taxon>
        <taxon>Chelicerata</taxon>
        <taxon>Arachnida</taxon>
        <taxon>Araneae</taxon>
        <taxon>Araneomorphae</taxon>
        <taxon>Entelegynae</taxon>
        <taxon>Araneoidea</taxon>
        <taxon>Araneidae</taxon>
        <taxon>Araneus</taxon>
    </lineage>
</organism>
<gene>
    <name evidence="1" type="ORF">AVEN_202666_1</name>
</gene>
<keyword evidence="2" id="KW-1185">Reference proteome</keyword>
<evidence type="ECO:0000313" key="2">
    <source>
        <dbReference type="Proteomes" id="UP000499080"/>
    </source>
</evidence>
<dbReference type="EMBL" id="BGPR01038672">
    <property type="protein sequence ID" value="GBO14542.1"/>
    <property type="molecule type" value="Genomic_DNA"/>
</dbReference>
<dbReference type="AlphaFoldDB" id="A0A4Y2UQQ3"/>
<proteinExistence type="predicted"/>
<evidence type="ECO:0000313" key="1">
    <source>
        <dbReference type="EMBL" id="GBO14542.1"/>
    </source>
</evidence>
<name>A0A4Y2UQQ3_ARAVE</name>
<dbReference type="Proteomes" id="UP000499080">
    <property type="component" value="Unassembled WGS sequence"/>
</dbReference>
<protein>
    <submittedName>
        <fullName evidence="1">Uncharacterized protein</fullName>
    </submittedName>
</protein>